<evidence type="ECO:0000313" key="3">
    <source>
        <dbReference type="EMBL" id="MCL7048653.1"/>
    </source>
</evidence>
<evidence type="ECO:0000313" key="4">
    <source>
        <dbReference type="Proteomes" id="UP001177140"/>
    </source>
</evidence>
<gene>
    <name evidence="3" type="ORF">MKW94_013528</name>
</gene>
<organism evidence="3 4">
    <name type="scientific">Papaver nudicaule</name>
    <name type="common">Iceland poppy</name>
    <dbReference type="NCBI Taxonomy" id="74823"/>
    <lineage>
        <taxon>Eukaryota</taxon>
        <taxon>Viridiplantae</taxon>
        <taxon>Streptophyta</taxon>
        <taxon>Embryophyta</taxon>
        <taxon>Tracheophyta</taxon>
        <taxon>Spermatophyta</taxon>
        <taxon>Magnoliopsida</taxon>
        <taxon>Ranunculales</taxon>
        <taxon>Papaveraceae</taxon>
        <taxon>Papaveroideae</taxon>
        <taxon>Papaver</taxon>
    </lineage>
</organism>
<evidence type="ECO:0000256" key="2">
    <source>
        <dbReference type="SAM" id="MobiDB-lite"/>
    </source>
</evidence>
<sequence length="148" mass="16826">MEALEREALEENGSDNDISILQVTSRDQHNGDKYSKIMGAEKPGRVCGVGSGIGVTKLKGASSSNADQNNEENAALREEIKKLKENQVDMQNNIQEERLRMETTVDDMKKANEEAFSRYQVHRVLILQILYHTRQCFFALELYFIMVA</sequence>
<accession>A0AA41VWW0</accession>
<dbReference type="Proteomes" id="UP001177140">
    <property type="component" value="Unassembled WGS sequence"/>
</dbReference>
<keyword evidence="4" id="KW-1185">Reference proteome</keyword>
<feature type="compositionally biased region" description="Polar residues" evidence="2">
    <location>
        <begin position="15"/>
        <end position="25"/>
    </location>
</feature>
<proteinExistence type="predicted"/>
<protein>
    <submittedName>
        <fullName evidence="3">Uncharacterized protein</fullName>
    </submittedName>
</protein>
<reference evidence="3" key="1">
    <citation type="submission" date="2022-03" db="EMBL/GenBank/DDBJ databases">
        <title>A functionally conserved STORR gene fusion in Papaver species that diverged 16.8 million years ago.</title>
        <authorList>
            <person name="Catania T."/>
        </authorList>
    </citation>
    <scope>NUCLEOTIDE SEQUENCE</scope>
    <source>
        <strain evidence="3">S-191538</strain>
    </source>
</reference>
<comment type="caution">
    <text evidence="3">The sequence shown here is derived from an EMBL/GenBank/DDBJ whole genome shotgun (WGS) entry which is preliminary data.</text>
</comment>
<evidence type="ECO:0000256" key="1">
    <source>
        <dbReference type="SAM" id="Coils"/>
    </source>
</evidence>
<feature type="coiled-coil region" evidence="1">
    <location>
        <begin position="66"/>
        <end position="114"/>
    </location>
</feature>
<dbReference type="EMBL" id="JAJJMA010306969">
    <property type="protein sequence ID" value="MCL7048653.1"/>
    <property type="molecule type" value="Genomic_DNA"/>
</dbReference>
<feature type="region of interest" description="Disordered" evidence="2">
    <location>
        <begin position="1"/>
        <end position="32"/>
    </location>
</feature>
<name>A0AA41VWW0_PAPNU</name>
<dbReference type="AlphaFoldDB" id="A0AA41VWW0"/>
<keyword evidence="1" id="KW-0175">Coiled coil</keyword>